<dbReference type="Pfam" id="PF00353">
    <property type="entry name" value="HemolysinCabind"/>
    <property type="match status" value="1"/>
</dbReference>
<dbReference type="InterPro" id="IPR050557">
    <property type="entry name" value="RTX_toxin/Mannuronan_C5-epim"/>
</dbReference>
<feature type="region of interest" description="Disordered" evidence="3">
    <location>
        <begin position="499"/>
        <end position="527"/>
    </location>
</feature>
<feature type="compositionally biased region" description="Polar residues" evidence="3">
    <location>
        <begin position="227"/>
        <end position="236"/>
    </location>
</feature>
<dbReference type="SUPFAM" id="SSF51120">
    <property type="entry name" value="beta-Roll"/>
    <property type="match status" value="1"/>
</dbReference>
<dbReference type="EMBL" id="FNCV01000001">
    <property type="protein sequence ID" value="SDG40205.1"/>
    <property type="molecule type" value="Genomic_DNA"/>
</dbReference>
<dbReference type="InterPro" id="IPR002126">
    <property type="entry name" value="Cadherin-like_dom"/>
</dbReference>
<gene>
    <name evidence="5" type="ORF">SAMN05421742_101142</name>
</gene>
<dbReference type="Pfam" id="PF17963">
    <property type="entry name" value="Big_9"/>
    <property type="match status" value="3"/>
</dbReference>
<feature type="region of interest" description="Disordered" evidence="3">
    <location>
        <begin position="227"/>
        <end position="246"/>
    </location>
</feature>
<dbReference type="InterPro" id="IPR013783">
    <property type="entry name" value="Ig-like_fold"/>
</dbReference>
<evidence type="ECO:0000313" key="6">
    <source>
        <dbReference type="Proteomes" id="UP000217076"/>
    </source>
</evidence>
<dbReference type="InterPro" id="IPR011049">
    <property type="entry name" value="Serralysin-like_metalloprot_C"/>
</dbReference>
<feature type="domain" description="Cadherin" evidence="4">
    <location>
        <begin position="22"/>
        <end position="124"/>
    </location>
</feature>
<accession>A0A1G7TXW6</accession>
<dbReference type="PROSITE" id="PS50268">
    <property type="entry name" value="CADHERIN_2"/>
    <property type="match status" value="2"/>
</dbReference>
<dbReference type="Gene3D" id="2.150.10.10">
    <property type="entry name" value="Serralysin-like metalloprotease, C-terminal"/>
    <property type="match status" value="1"/>
</dbReference>
<feature type="compositionally biased region" description="Low complexity" evidence="3">
    <location>
        <begin position="517"/>
        <end position="527"/>
    </location>
</feature>
<dbReference type="GO" id="GO:0016020">
    <property type="term" value="C:membrane"/>
    <property type="evidence" value="ECO:0007669"/>
    <property type="project" value="InterPro"/>
</dbReference>
<dbReference type="Proteomes" id="UP000217076">
    <property type="component" value="Unassembled WGS sequence"/>
</dbReference>
<dbReference type="AlphaFoldDB" id="A0A1G7TXW6"/>
<feature type="domain" description="Cadherin" evidence="4">
    <location>
        <begin position="135"/>
        <end position="223"/>
    </location>
</feature>
<dbReference type="InterPro" id="IPR010221">
    <property type="entry name" value="VCBS_dom"/>
</dbReference>
<dbReference type="STRING" id="83401.SAMN05421742_101142"/>
<evidence type="ECO:0000313" key="5">
    <source>
        <dbReference type="EMBL" id="SDG40205.1"/>
    </source>
</evidence>
<feature type="compositionally biased region" description="Low complexity" evidence="3">
    <location>
        <begin position="7"/>
        <end position="18"/>
    </location>
</feature>
<dbReference type="InterPro" id="IPR001343">
    <property type="entry name" value="Hemolysn_Ca-bd"/>
</dbReference>
<proteinExistence type="predicted"/>
<sequence length="624" mass="61895">SDGQGGTDTATTTVTVTGSNDGPVAEMASLTAGEDAGSVSGQLSASDIDGDSLTFALVDGPAEGAVTVNADGSYSFTPGEDFQDLGVGESREVSFTYEVSDGQGGTDTATATITVTGSNDGPVAEAATLNALEDGDAVSGQLAASDVEGDSLTFALVDGPAEGAVTVNADGSFTFEPGDDFQDLGVGETREVSFTYQVSDGHGGSDTASATITVTGANDGPVISQDASAATRQGTPVSGKIKANDPDGDTLSYGLAEGGRAAHGSVIVTQDGGYTYTPEPGFSGQDSFVIEVSDGHGGTTTETVEVSVAPAAQPVSGMTFIVDNAATMTPTYDGDKAFTIDESGDYSRWGATITADTEGDGGTGIAVDKWNAAKSVLAQGEGGSDVTIDNFVRADVSLGDGGDSQVTIDAAKRGTVATGDGNDTIDIDADTNGAGWDNTFTVNSGAGDDTIEVTGDKGVTDIVADGGEGNDSITVDGNYNSAILDGGAGDDTLTGGNADDVLTGGTGNDTLSGGAGDDTLSGGLGDDTLSGGDGDDLLLFDFGHDTIDGGGGGWTDTLDISAAIEGLAAAGGDWTVEVTVDGQTTQITADTPEGTMALGDNAEGTITFDDGSQVDFNNMENLVW</sequence>
<dbReference type="CDD" id="cd11304">
    <property type="entry name" value="Cadherin_repeat"/>
    <property type="match status" value="1"/>
</dbReference>
<feature type="non-terminal residue" evidence="5">
    <location>
        <position position="1"/>
    </location>
</feature>
<dbReference type="PANTHER" id="PTHR38340">
    <property type="entry name" value="S-LAYER PROTEIN"/>
    <property type="match status" value="1"/>
</dbReference>
<dbReference type="PRINTS" id="PR00313">
    <property type="entry name" value="CABNDNGRPT"/>
</dbReference>
<dbReference type="GO" id="GO:0005576">
    <property type="term" value="C:extracellular region"/>
    <property type="evidence" value="ECO:0007669"/>
    <property type="project" value="UniProtKB-SubCell"/>
</dbReference>
<dbReference type="InterPro" id="IPR018511">
    <property type="entry name" value="Hemolysin-typ_Ca-bd_CS"/>
</dbReference>
<dbReference type="Gene3D" id="2.60.40.3440">
    <property type="match status" value="1"/>
</dbReference>
<feature type="region of interest" description="Disordered" evidence="3">
    <location>
        <begin position="1"/>
        <end position="25"/>
    </location>
</feature>
<reference evidence="6" key="1">
    <citation type="submission" date="2016-10" db="EMBL/GenBank/DDBJ databases">
        <authorList>
            <person name="Varghese N."/>
            <person name="Submissions S."/>
        </authorList>
    </citation>
    <scope>NUCLEOTIDE SEQUENCE [LARGE SCALE GENOMIC DNA]</scope>
    <source>
        <strain evidence="6">930I</strain>
    </source>
</reference>
<evidence type="ECO:0000256" key="2">
    <source>
        <dbReference type="ARBA" id="ARBA00022525"/>
    </source>
</evidence>
<dbReference type="PROSITE" id="PS00330">
    <property type="entry name" value="HEMOLYSIN_CALCIUM"/>
    <property type="match status" value="3"/>
</dbReference>
<name>A0A1G7TXW6_9PROT</name>
<keyword evidence="6" id="KW-1185">Reference proteome</keyword>
<keyword evidence="2" id="KW-0964">Secreted</keyword>
<dbReference type="Gene3D" id="2.60.40.10">
    <property type="entry name" value="Immunoglobulins"/>
    <property type="match status" value="2"/>
</dbReference>
<protein>
    <submittedName>
        <fullName evidence="5">VCBS repeat-containing protein</fullName>
    </submittedName>
</protein>
<organism evidence="5 6">
    <name type="scientific">Roseospirillum parvum</name>
    <dbReference type="NCBI Taxonomy" id="83401"/>
    <lineage>
        <taxon>Bacteria</taxon>
        <taxon>Pseudomonadati</taxon>
        <taxon>Pseudomonadota</taxon>
        <taxon>Alphaproteobacteria</taxon>
        <taxon>Rhodospirillales</taxon>
        <taxon>Rhodospirillaceae</taxon>
        <taxon>Roseospirillum</taxon>
    </lineage>
</organism>
<dbReference type="NCBIfam" id="NF012211">
    <property type="entry name" value="tand_rpt_95"/>
    <property type="match status" value="3"/>
</dbReference>
<evidence type="ECO:0000259" key="4">
    <source>
        <dbReference type="PROSITE" id="PS50268"/>
    </source>
</evidence>
<evidence type="ECO:0000256" key="3">
    <source>
        <dbReference type="SAM" id="MobiDB-lite"/>
    </source>
</evidence>
<dbReference type="NCBIfam" id="TIGR01965">
    <property type="entry name" value="VCBS_repeat"/>
    <property type="match status" value="2"/>
</dbReference>
<dbReference type="PANTHER" id="PTHR38340:SF1">
    <property type="entry name" value="S-LAYER PROTEIN"/>
    <property type="match status" value="1"/>
</dbReference>
<dbReference type="GO" id="GO:0007156">
    <property type="term" value="P:homophilic cell adhesion via plasma membrane adhesion molecules"/>
    <property type="evidence" value="ECO:0007669"/>
    <property type="project" value="InterPro"/>
</dbReference>
<dbReference type="GO" id="GO:0005509">
    <property type="term" value="F:calcium ion binding"/>
    <property type="evidence" value="ECO:0007669"/>
    <property type="project" value="InterPro"/>
</dbReference>
<evidence type="ECO:0000256" key="1">
    <source>
        <dbReference type="ARBA" id="ARBA00004613"/>
    </source>
</evidence>
<comment type="subcellular location">
    <subcellularLocation>
        <location evidence="1">Secreted</location>
    </subcellularLocation>
</comment>
<dbReference type="RefSeq" id="WP_176787505.1">
    <property type="nucleotide sequence ID" value="NZ_FNCV01000001.1"/>
</dbReference>